<feature type="domain" description="Metallo-beta-lactamase" evidence="1">
    <location>
        <begin position="25"/>
        <end position="207"/>
    </location>
</feature>
<evidence type="ECO:0000259" key="1">
    <source>
        <dbReference type="SMART" id="SM00849"/>
    </source>
</evidence>
<dbReference type="InterPro" id="IPR050855">
    <property type="entry name" value="NDM-1-like"/>
</dbReference>
<keyword evidence="3" id="KW-1185">Reference proteome</keyword>
<comment type="caution">
    <text evidence="2">The sequence shown here is derived from an EMBL/GenBank/DDBJ whole genome shotgun (WGS) entry which is preliminary data.</text>
</comment>
<sequence>MIKTIETKQNNVKLTVFTSDETSFMVTSTLIEKAGHAFLINAKFTQSDAKEIVDYIEKNNLTLDKIFIIHGDPDYYFGLETIKAAFPKAIAYATQPTVEHIASSVLGKLQVWNPILLENGPTNIVLPQVFAEKTIEFQGLTFDLVGLDNHRISLFNKELELLFGGIDTFNEIHIFLADTSSKEAMEDWTANLKKLQELHAKIVVPSHGSIEKSFDDQLLTATIDYLETAIKASEQSKNSADFIEKLEAAYPGFANKGVLALSAKVVMKEIPWG</sequence>
<dbReference type="InterPro" id="IPR001279">
    <property type="entry name" value="Metallo-B-lactamas"/>
</dbReference>
<reference evidence="2 3" key="1">
    <citation type="submission" date="2023-11" db="EMBL/GenBank/DDBJ databases">
        <title>Draft genome sequence of a psychrophilic Clostridium strain from permafrost water brine.</title>
        <authorList>
            <person name="Shcherbakova V.A."/>
            <person name="Trubitsyn V.E."/>
            <person name="Zakharyuk A.G."/>
        </authorList>
    </citation>
    <scope>NUCLEOTIDE SEQUENCE [LARGE SCALE GENOMIC DNA]</scope>
    <source>
        <strain evidence="2 3">14F</strain>
    </source>
</reference>
<evidence type="ECO:0000313" key="2">
    <source>
        <dbReference type="EMBL" id="MEF2113168.1"/>
    </source>
</evidence>
<protein>
    <submittedName>
        <fullName evidence="2">MBL fold metallo-hydrolase</fullName>
    </submittedName>
</protein>
<dbReference type="PANTHER" id="PTHR42951:SF14">
    <property type="entry name" value="METALLO-BETA-LACTAMASE SUPERFAMILY PROTEIN"/>
    <property type="match status" value="1"/>
</dbReference>
<dbReference type="SMART" id="SM00849">
    <property type="entry name" value="Lactamase_B"/>
    <property type="match status" value="1"/>
</dbReference>
<organism evidence="2 3">
    <name type="scientific">Clostridium frigoriphilum</name>
    <dbReference type="NCBI Taxonomy" id="443253"/>
    <lineage>
        <taxon>Bacteria</taxon>
        <taxon>Bacillati</taxon>
        <taxon>Bacillota</taxon>
        <taxon>Clostridia</taxon>
        <taxon>Eubacteriales</taxon>
        <taxon>Clostridiaceae</taxon>
        <taxon>Clostridium</taxon>
    </lineage>
</organism>
<proteinExistence type="predicted"/>
<dbReference type="PANTHER" id="PTHR42951">
    <property type="entry name" value="METALLO-BETA-LACTAMASE DOMAIN-CONTAINING"/>
    <property type="match status" value="1"/>
</dbReference>
<dbReference type="Proteomes" id="UP001498469">
    <property type="component" value="Unassembled WGS sequence"/>
</dbReference>
<dbReference type="EMBL" id="JAZHFS010000011">
    <property type="protein sequence ID" value="MEF2113168.1"/>
    <property type="molecule type" value="Genomic_DNA"/>
</dbReference>
<name>A0ABU7US16_9CLOT</name>
<accession>A0ABU7US16</accession>
<gene>
    <name evidence="2" type="ORF">SJI18_12715</name>
</gene>
<dbReference type="RefSeq" id="WP_216248859.1">
    <property type="nucleotide sequence ID" value="NZ_JAZHFS010000011.1"/>
</dbReference>
<evidence type="ECO:0000313" key="3">
    <source>
        <dbReference type="Proteomes" id="UP001498469"/>
    </source>
</evidence>